<proteinExistence type="predicted"/>
<dbReference type="Pfam" id="PF25184">
    <property type="entry name" value="YxzE"/>
    <property type="match status" value="1"/>
</dbReference>
<organism evidence="1 2">
    <name type="scientific">Bacillus thuringiensis</name>
    <dbReference type="NCBI Taxonomy" id="1428"/>
    <lineage>
        <taxon>Bacteria</taxon>
        <taxon>Bacillati</taxon>
        <taxon>Bacillota</taxon>
        <taxon>Bacilli</taxon>
        <taxon>Bacillales</taxon>
        <taxon>Bacillaceae</taxon>
        <taxon>Bacillus</taxon>
        <taxon>Bacillus cereus group</taxon>
    </lineage>
</organism>
<evidence type="ECO:0008006" key="3">
    <source>
        <dbReference type="Google" id="ProtNLM"/>
    </source>
</evidence>
<dbReference type="EMBL" id="CP015352">
    <property type="protein sequence ID" value="ANS51793.1"/>
    <property type="molecule type" value="Genomic_DNA"/>
</dbReference>
<protein>
    <recommendedName>
        <fullName evidence="3">Methanol dehydrogenase</fullName>
    </recommendedName>
</protein>
<dbReference type="AlphaFoldDB" id="A0A9W3SIG4"/>
<gene>
    <name evidence="1" type="ORF">BT246_65010</name>
</gene>
<geneLocation type="plasmid" evidence="1 2">
    <name>p142098</name>
</geneLocation>
<accession>A0A9W3SIG4</accession>
<evidence type="ECO:0000313" key="1">
    <source>
        <dbReference type="EMBL" id="ANS51793.1"/>
    </source>
</evidence>
<dbReference type="InterPro" id="IPR057360">
    <property type="entry name" value="YxzE"/>
</dbReference>
<name>A0A9W3SIG4_BACTU</name>
<reference evidence="1 2" key="1">
    <citation type="submission" date="2016-04" db="EMBL/GenBank/DDBJ databases">
        <title>High quality genome of the nematocidal Bacillus thuringiensis MYBT18246.</title>
        <authorList>
            <person name="Hollensteiner J."/>
            <person name="Poehlein A."/>
            <person name="Sproeer C."/>
            <person name="Bunk B."/>
            <person name="Rosenstiel P."/>
            <person name="Schulenburg H."/>
            <person name="Liesegang H."/>
        </authorList>
    </citation>
    <scope>NUCLEOTIDE SEQUENCE [LARGE SCALE GENOMIC DNA]</scope>
    <source>
        <strain evidence="1 2">MYBT18246</strain>
        <plasmid evidence="1 2">p142098</plasmid>
    </source>
</reference>
<sequence length="76" mass="7877">MEFIVIILLFVVIGTILTAIPLNKKKVSLTKQNNTHNSSPLFSYSGSNHDSVYDGSSYDCGGSFGGDSGGSCGGGD</sequence>
<evidence type="ECO:0000313" key="2">
    <source>
        <dbReference type="Proteomes" id="UP000092743"/>
    </source>
</evidence>
<dbReference type="RefSeq" id="WP_065486327.1">
    <property type="nucleotide sequence ID" value="NZ_CP015352.1"/>
</dbReference>
<keyword evidence="1" id="KW-0614">Plasmid</keyword>
<dbReference type="Proteomes" id="UP000092743">
    <property type="component" value="Plasmid p142098"/>
</dbReference>